<dbReference type="OrthoDB" id="42525at2759"/>
<dbReference type="EMBL" id="KV878126">
    <property type="protein sequence ID" value="OJI97946.1"/>
    <property type="molecule type" value="Genomic_DNA"/>
</dbReference>
<dbReference type="Gene3D" id="2.60.120.200">
    <property type="match status" value="1"/>
</dbReference>
<protein>
    <submittedName>
        <fullName evidence="1">Uncharacterized protein</fullName>
    </submittedName>
</protein>
<dbReference type="RefSeq" id="XP_040663709.1">
    <property type="nucleotide sequence ID" value="XM_040809712.1"/>
</dbReference>
<accession>A0A1L9P8Y6</accession>
<dbReference type="STRING" id="1036611.A0A1L9P8Y6"/>
<gene>
    <name evidence="1" type="ORF">ASPVEDRAFT_24861</name>
</gene>
<dbReference type="PANTHER" id="PTHR35332:SF2">
    <property type="entry name" value="REGULATION OF ENOLASE PROTEIN 1"/>
    <property type="match status" value="1"/>
</dbReference>
<organism evidence="1 2">
    <name type="scientific">Aspergillus versicolor CBS 583.65</name>
    <dbReference type="NCBI Taxonomy" id="1036611"/>
    <lineage>
        <taxon>Eukaryota</taxon>
        <taxon>Fungi</taxon>
        <taxon>Dikarya</taxon>
        <taxon>Ascomycota</taxon>
        <taxon>Pezizomycotina</taxon>
        <taxon>Eurotiomycetes</taxon>
        <taxon>Eurotiomycetidae</taxon>
        <taxon>Eurotiales</taxon>
        <taxon>Aspergillaceae</taxon>
        <taxon>Aspergillus</taxon>
        <taxon>Aspergillus subgen. Nidulantes</taxon>
    </lineage>
</organism>
<evidence type="ECO:0000313" key="2">
    <source>
        <dbReference type="Proteomes" id="UP000184073"/>
    </source>
</evidence>
<sequence>MNTPWKVVNSPSPVPSPTKLSHGFTIQAPSSSDMWGTPTGPVFTSPMGGLALIIHRPDATRAWVKAGPGFINGEQLVCVAGRDRLPDSSLGTSIMASSDGNAEVTIEMARDDTGLAVFEIQAEGSGPERKRVIRETAWVFAGSGNEECWIGAYAAKPLGDAKDPDIVVRFRDLVVEILVILRDFLFQHTVRVLRKAAAIPDDKQREMLDNILVRWE</sequence>
<evidence type="ECO:0000313" key="1">
    <source>
        <dbReference type="EMBL" id="OJI97946.1"/>
    </source>
</evidence>
<dbReference type="GeneID" id="63725223"/>
<reference evidence="2" key="1">
    <citation type="journal article" date="2017" name="Genome Biol.">
        <title>Comparative genomics reveals high biological diversity and specific adaptations in the industrially and medically important fungal genus Aspergillus.</title>
        <authorList>
            <person name="de Vries R.P."/>
            <person name="Riley R."/>
            <person name="Wiebenga A."/>
            <person name="Aguilar-Osorio G."/>
            <person name="Amillis S."/>
            <person name="Uchima C.A."/>
            <person name="Anderluh G."/>
            <person name="Asadollahi M."/>
            <person name="Askin M."/>
            <person name="Barry K."/>
            <person name="Battaglia E."/>
            <person name="Bayram O."/>
            <person name="Benocci T."/>
            <person name="Braus-Stromeyer S.A."/>
            <person name="Caldana C."/>
            <person name="Canovas D."/>
            <person name="Cerqueira G.C."/>
            <person name="Chen F."/>
            <person name="Chen W."/>
            <person name="Choi C."/>
            <person name="Clum A."/>
            <person name="Dos Santos R.A."/>
            <person name="Damasio A.R."/>
            <person name="Diallinas G."/>
            <person name="Emri T."/>
            <person name="Fekete E."/>
            <person name="Flipphi M."/>
            <person name="Freyberg S."/>
            <person name="Gallo A."/>
            <person name="Gournas C."/>
            <person name="Habgood R."/>
            <person name="Hainaut M."/>
            <person name="Harispe M.L."/>
            <person name="Henrissat B."/>
            <person name="Hilden K.S."/>
            <person name="Hope R."/>
            <person name="Hossain A."/>
            <person name="Karabika E."/>
            <person name="Karaffa L."/>
            <person name="Karanyi Z."/>
            <person name="Krasevec N."/>
            <person name="Kuo A."/>
            <person name="Kusch H."/>
            <person name="LaButti K."/>
            <person name="Lagendijk E.L."/>
            <person name="Lapidus A."/>
            <person name="Levasseur A."/>
            <person name="Lindquist E."/>
            <person name="Lipzen A."/>
            <person name="Logrieco A.F."/>
            <person name="MacCabe A."/>
            <person name="Maekelae M.R."/>
            <person name="Malavazi I."/>
            <person name="Melin P."/>
            <person name="Meyer V."/>
            <person name="Mielnichuk N."/>
            <person name="Miskei M."/>
            <person name="Molnar A.P."/>
            <person name="Mule G."/>
            <person name="Ngan C.Y."/>
            <person name="Orejas M."/>
            <person name="Orosz E."/>
            <person name="Ouedraogo J.P."/>
            <person name="Overkamp K.M."/>
            <person name="Park H.-S."/>
            <person name="Perrone G."/>
            <person name="Piumi F."/>
            <person name="Punt P.J."/>
            <person name="Ram A.F."/>
            <person name="Ramon A."/>
            <person name="Rauscher S."/>
            <person name="Record E."/>
            <person name="Riano-Pachon D.M."/>
            <person name="Robert V."/>
            <person name="Roehrig J."/>
            <person name="Ruller R."/>
            <person name="Salamov A."/>
            <person name="Salih N.S."/>
            <person name="Samson R.A."/>
            <person name="Sandor E."/>
            <person name="Sanguinetti M."/>
            <person name="Schuetze T."/>
            <person name="Sepcic K."/>
            <person name="Shelest E."/>
            <person name="Sherlock G."/>
            <person name="Sophianopoulou V."/>
            <person name="Squina F.M."/>
            <person name="Sun H."/>
            <person name="Susca A."/>
            <person name="Todd R.B."/>
            <person name="Tsang A."/>
            <person name="Unkles S.E."/>
            <person name="van de Wiele N."/>
            <person name="van Rossen-Uffink D."/>
            <person name="Oliveira J.V."/>
            <person name="Vesth T.C."/>
            <person name="Visser J."/>
            <person name="Yu J.-H."/>
            <person name="Zhou M."/>
            <person name="Andersen M.R."/>
            <person name="Archer D.B."/>
            <person name="Baker S.E."/>
            <person name="Benoit I."/>
            <person name="Brakhage A.A."/>
            <person name="Braus G.H."/>
            <person name="Fischer R."/>
            <person name="Frisvad J.C."/>
            <person name="Goldman G.H."/>
            <person name="Houbraken J."/>
            <person name="Oakley B."/>
            <person name="Pocsi I."/>
            <person name="Scazzocchio C."/>
            <person name="Seiboth B."/>
            <person name="vanKuyk P.A."/>
            <person name="Wortman J."/>
            <person name="Dyer P.S."/>
            <person name="Grigoriev I.V."/>
        </authorList>
    </citation>
    <scope>NUCLEOTIDE SEQUENCE [LARGE SCALE GENOMIC DNA]</scope>
    <source>
        <strain evidence="2">CBS 583.65</strain>
    </source>
</reference>
<keyword evidence="2" id="KW-1185">Reference proteome</keyword>
<dbReference type="Proteomes" id="UP000184073">
    <property type="component" value="Unassembled WGS sequence"/>
</dbReference>
<dbReference type="InterPro" id="IPR009784">
    <property type="entry name" value="DUF1349"/>
</dbReference>
<dbReference type="VEuPathDB" id="FungiDB:ASPVEDRAFT_24861"/>
<dbReference type="AlphaFoldDB" id="A0A1L9P8Y6"/>
<name>A0A1L9P8Y6_ASPVE</name>
<dbReference type="PANTHER" id="PTHR35332">
    <property type="entry name" value="REGULATION OF ENOLASE PROTEIN 1"/>
    <property type="match status" value="1"/>
</dbReference>
<proteinExistence type="predicted"/>